<dbReference type="InterPro" id="IPR006885">
    <property type="entry name" value="NADH_UbQ_FeS_4_mit-like"/>
</dbReference>
<keyword evidence="4 10" id="KW-0679">Respiratory chain</keyword>
<comment type="caution">
    <text evidence="12">The sequence shown here is derived from an EMBL/GenBank/DDBJ whole genome shotgun (WGS) entry which is preliminary data.</text>
</comment>
<evidence type="ECO:0000256" key="7">
    <source>
        <dbReference type="ARBA" id="ARBA00022982"/>
    </source>
</evidence>
<reference evidence="12 13" key="1">
    <citation type="journal article" date="2018" name="Nat. Ecol. Evol.">
        <title>Shark genomes provide insights into elasmobranch evolution and the origin of vertebrates.</title>
        <authorList>
            <person name="Hara Y"/>
            <person name="Yamaguchi K"/>
            <person name="Onimaru K"/>
            <person name="Kadota M"/>
            <person name="Koyanagi M"/>
            <person name="Keeley SD"/>
            <person name="Tatsumi K"/>
            <person name="Tanaka K"/>
            <person name="Motone F"/>
            <person name="Kageyama Y"/>
            <person name="Nozu R"/>
            <person name="Adachi N"/>
            <person name="Nishimura O"/>
            <person name="Nakagawa R"/>
            <person name="Tanegashima C"/>
            <person name="Kiyatake I"/>
            <person name="Matsumoto R"/>
            <person name="Murakumo K"/>
            <person name="Nishida K"/>
            <person name="Terakita A"/>
            <person name="Kuratani S"/>
            <person name="Sato K"/>
            <person name="Hyodo S Kuraku.S."/>
        </authorList>
    </citation>
    <scope>NUCLEOTIDE SEQUENCE [LARGE SCALE GENOMIC DNA]</scope>
</reference>
<evidence type="ECO:0000256" key="6">
    <source>
        <dbReference type="ARBA" id="ARBA00022946"/>
    </source>
</evidence>
<evidence type="ECO:0000256" key="4">
    <source>
        <dbReference type="ARBA" id="ARBA00022660"/>
    </source>
</evidence>
<dbReference type="AlphaFoldDB" id="A0A401TJ94"/>
<gene>
    <name evidence="12" type="ORF">chiPu_0026711</name>
</gene>
<evidence type="ECO:0000256" key="5">
    <source>
        <dbReference type="ARBA" id="ARBA00022792"/>
    </source>
</evidence>
<keyword evidence="13" id="KW-1185">Reference proteome</keyword>
<evidence type="ECO:0000256" key="8">
    <source>
        <dbReference type="ARBA" id="ARBA00023128"/>
    </source>
</evidence>
<dbReference type="STRING" id="137246.A0A401TJ94"/>
<evidence type="ECO:0000313" key="13">
    <source>
        <dbReference type="Proteomes" id="UP000287033"/>
    </source>
</evidence>
<keyword evidence="6 10" id="KW-0809">Transit peptide</keyword>
<dbReference type="GO" id="GO:0022900">
    <property type="term" value="P:electron transport chain"/>
    <property type="evidence" value="ECO:0007669"/>
    <property type="project" value="InterPro"/>
</dbReference>
<protein>
    <recommendedName>
        <fullName evidence="2 10">NADH dehydrogenase [ubiquinone] iron-sulfur protein 4, mitochondrial</fullName>
    </recommendedName>
</protein>
<proteinExistence type="inferred from homology"/>
<keyword evidence="5 10" id="KW-0999">Mitochondrion inner membrane</keyword>
<keyword evidence="3 10" id="KW-0813">Transport</keyword>
<evidence type="ECO:0000256" key="10">
    <source>
        <dbReference type="RuleBase" id="RU367010"/>
    </source>
</evidence>
<sequence>MSYVWKEIEPAQPLSETSRTDLGRRAPRAHNPDSVFPPDAVARIFRPSRSVMTSGKARTKHWILRFERQTPPFIEPLMGWTGGDDPLTQVELRFPTLESAVAYARRQGLTYVVN</sequence>
<dbReference type="PANTHER" id="PTHR12219">
    <property type="entry name" value="NADH-UBIQUINONE OXIDOREDUCTASE"/>
    <property type="match status" value="1"/>
</dbReference>
<feature type="region of interest" description="Disordered" evidence="11">
    <location>
        <begin position="1"/>
        <end position="37"/>
    </location>
</feature>
<keyword evidence="7 10" id="KW-0249">Electron transport</keyword>
<keyword evidence="9 10" id="KW-0472">Membrane</keyword>
<dbReference type="Gene3D" id="3.30.160.190">
    <property type="entry name" value="atu1810 like domain"/>
    <property type="match status" value="1"/>
</dbReference>
<comment type="similarity">
    <text evidence="1 10">Belongs to the complex I NDUFS4 subunit family.</text>
</comment>
<dbReference type="OrthoDB" id="3089at2759"/>
<evidence type="ECO:0000256" key="3">
    <source>
        <dbReference type="ARBA" id="ARBA00022448"/>
    </source>
</evidence>
<dbReference type="OMA" id="WILRFER"/>
<comment type="function">
    <text evidence="10">Accessory subunit of the mitochondrial membrane respiratory chain NADH dehydrogenase (Complex I), that is believed not to be involved in catalysis. Complex I functions in the transfer of electrons from NADH to the respiratory chain. The immediate electron acceptor for the enzyme is believed to be ubiquinone.</text>
</comment>
<dbReference type="Proteomes" id="UP000287033">
    <property type="component" value="Unassembled WGS sequence"/>
</dbReference>
<organism evidence="12 13">
    <name type="scientific">Chiloscyllium punctatum</name>
    <name type="common">Brownbanded bambooshark</name>
    <name type="synonym">Hemiscyllium punctatum</name>
    <dbReference type="NCBI Taxonomy" id="137246"/>
    <lineage>
        <taxon>Eukaryota</taxon>
        <taxon>Metazoa</taxon>
        <taxon>Chordata</taxon>
        <taxon>Craniata</taxon>
        <taxon>Vertebrata</taxon>
        <taxon>Chondrichthyes</taxon>
        <taxon>Elasmobranchii</taxon>
        <taxon>Galeomorphii</taxon>
        <taxon>Galeoidea</taxon>
        <taxon>Orectolobiformes</taxon>
        <taxon>Hemiscylliidae</taxon>
        <taxon>Chiloscyllium</taxon>
    </lineage>
</organism>
<dbReference type="EMBL" id="BEZZ01085891">
    <property type="protein sequence ID" value="GCC42731.1"/>
    <property type="molecule type" value="Genomic_DNA"/>
</dbReference>
<dbReference type="InterPro" id="IPR038532">
    <property type="entry name" value="NDUFS4-like_sf"/>
</dbReference>
<dbReference type="Pfam" id="PF04800">
    <property type="entry name" value="NDUS4"/>
    <property type="match status" value="1"/>
</dbReference>
<evidence type="ECO:0000256" key="2">
    <source>
        <dbReference type="ARBA" id="ARBA00015796"/>
    </source>
</evidence>
<accession>A0A401TJ94</accession>
<evidence type="ECO:0000313" key="12">
    <source>
        <dbReference type="EMBL" id="GCC42731.1"/>
    </source>
</evidence>
<comment type="subcellular location">
    <subcellularLocation>
        <location evidence="10">Mitochondrion inner membrane</location>
        <topology evidence="10">Peripheral membrane protein</topology>
        <orientation evidence="10">Matrix side</orientation>
    </subcellularLocation>
</comment>
<evidence type="ECO:0000256" key="11">
    <source>
        <dbReference type="SAM" id="MobiDB-lite"/>
    </source>
</evidence>
<dbReference type="PANTHER" id="PTHR12219:SF8">
    <property type="entry name" value="NADH DEHYDROGENASE [UBIQUINONE] IRON-SULFUR PROTEIN 4, MITOCHONDRIAL"/>
    <property type="match status" value="1"/>
</dbReference>
<evidence type="ECO:0000256" key="1">
    <source>
        <dbReference type="ARBA" id="ARBA00005882"/>
    </source>
</evidence>
<keyword evidence="8 10" id="KW-0496">Mitochondrion</keyword>
<dbReference type="GO" id="GO:0005743">
    <property type="term" value="C:mitochondrial inner membrane"/>
    <property type="evidence" value="ECO:0007669"/>
    <property type="project" value="UniProtKB-SubCell"/>
</dbReference>
<evidence type="ECO:0000256" key="9">
    <source>
        <dbReference type="ARBA" id="ARBA00023136"/>
    </source>
</evidence>
<name>A0A401TJ94_CHIPU</name>